<evidence type="ECO:0000256" key="2">
    <source>
        <dbReference type="ARBA" id="ARBA00007719"/>
    </source>
</evidence>
<evidence type="ECO:0000256" key="6">
    <source>
        <dbReference type="ARBA" id="ARBA00034687"/>
    </source>
</evidence>
<keyword evidence="8" id="KW-1185">Reference proteome</keyword>
<accession>A0AAV9XGN3</accession>
<dbReference type="EMBL" id="JAVHJO010000004">
    <property type="protein sequence ID" value="KAK6541268.1"/>
    <property type="molecule type" value="Genomic_DNA"/>
</dbReference>
<dbReference type="PANTHER" id="PTHR13072:SF0">
    <property type="entry name" value="DYNACTIN SUBUNIT 6"/>
    <property type="match status" value="1"/>
</dbReference>
<comment type="caution">
    <text evidence="7">The sequence shown here is derived from an EMBL/GenBank/DDBJ whole genome shotgun (WGS) entry which is preliminary data.</text>
</comment>
<gene>
    <name evidence="7" type="ORF">TWF694_008631</name>
</gene>
<dbReference type="SUPFAM" id="SSF51161">
    <property type="entry name" value="Trimeric LpxA-like enzymes"/>
    <property type="match status" value="1"/>
</dbReference>
<sequence>MAPKRSGATSSTSSTPLPPLSIDPTAVLSDAISFSGIYPITIGANSIIHPRCKLNSSDGPIIIGANCIISEKTHLIAPDIDGLVLGDFVLIEVNCSIQAARIGEGSSAEVGVRLGKASRIGNNCTLSPLTTVSDRDFIPDLTVIYGENQRRIDSSGTGIARCEIILAHIECLKKLLPNKAEKYNR</sequence>
<dbReference type="GO" id="GO:0005869">
    <property type="term" value="C:dynactin complex"/>
    <property type="evidence" value="ECO:0007669"/>
    <property type="project" value="InterPro"/>
</dbReference>
<dbReference type="GO" id="GO:0070840">
    <property type="term" value="F:dynein complex binding"/>
    <property type="evidence" value="ECO:0007669"/>
    <property type="project" value="TreeGrafter"/>
</dbReference>
<evidence type="ECO:0000256" key="5">
    <source>
        <dbReference type="ARBA" id="ARBA00023212"/>
    </source>
</evidence>
<dbReference type="AlphaFoldDB" id="A0AAV9XGN3"/>
<protein>
    <recommendedName>
        <fullName evidence="3">Dynactin subunit 6</fullName>
    </recommendedName>
</protein>
<evidence type="ECO:0000313" key="7">
    <source>
        <dbReference type="EMBL" id="KAK6541268.1"/>
    </source>
</evidence>
<keyword evidence="4" id="KW-0963">Cytoplasm</keyword>
<evidence type="ECO:0000256" key="3">
    <source>
        <dbReference type="ARBA" id="ARBA00016573"/>
    </source>
</evidence>
<dbReference type="PANTHER" id="PTHR13072">
    <property type="entry name" value="DYNACTIN 6"/>
    <property type="match status" value="1"/>
</dbReference>
<evidence type="ECO:0000313" key="8">
    <source>
        <dbReference type="Proteomes" id="UP001365542"/>
    </source>
</evidence>
<proteinExistence type="inferred from homology"/>
<comment type="function">
    <text evidence="6">Part of the dynactin complex that activates the molecular motor dynein for ultra-processive transport along microtubules.</text>
</comment>
<dbReference type="Proteomes" id="UP001365542">
    <property type="component" value="Unassembled WGS sequence"/>
</dbReference>
<keyword evidence="5" id="KW-0206">Cytoskeleton</keyword>
<dbReference type="InterPro" id="IPR027777">
    <property type="entry name" value="DCTN6"/>
</dbReference>
<dbReference type="Gene3D" id="2.160.10.10">
    <property type="entry name" value="Hexapeptide repeat proteins"/>
    <property type="match status" value="1"/>
</dbReference>
<evidence type="ECO:0000256" key="4">
    <source>
        <dbReference type="ARBA" id="ARBA00022490"/>
    </source>
</evidence>
<evidence type="ECO:0000256" key="1">
    <source>
        <dbReference type="ARBA" id="ARBA00004245"/>
    </source>
</evidence>
<organism evidence="7 8">
    <name type="scientific">Orbilia ellipsospora</name>
    <dbReference type="NCBI Taxonomy" id="2528407"/>
    <lineage>
        <taxon>Eukaryota</taxon>
        <taxon>Fungi</taxon>
        <taxon>Dikarya</taxon>
        <taxon>Ascomycota</taxon>
        <taxon>Pezizomycotina</taxon>
        <taxon>Orbiliomycetes</taxon>
        <taxon>Orbiliales</taxon>
        <taxon>Orbiliaceae</taxon>
        <taxon>Orbilia</taxon>
    </lineage>
</organism>
<name>A0AAV9XGN3_9PEZI</name>
<dbReference type="InterPro" id="IPR011004">
    <property type="entry name" value="Trimer_LpxA-like_sf"/>
</dbReference>
<reference evidence="7 8" key="1">
    <citation type="submission" date="2019-10" db="EMBL/GenBank/DDBJ databases">
        <authorList>
            <person name="Palmer J.M."/>
        </authorList>
    </citation>
    <scope>NUCLEOTIDE SEQUENCE [LARGE SCALE GENOMIC DNA]</scope>
    <source>
        <strain evidence="7 8">TWF694</strain>
    </source>
</reference>
<comment type="subcellular location">
    <subcellularLocation>
        <location evidence="1">Cytoplasm</location>
        <location evidence="1">Cytoskeleton</location>
    </subcellularLocation>
</comment>
<comment type="similarity">
    <text evidence="2">Belongs to the dynactin subunits 5/6 family. Dynactin subunit 6 subfamily.</text>
</comment>
<dbReference type="GO" id="GO:0007052">
    <property type="term" value="P:mitotic spindle organization"/>
    <property type="evidence" value="ECO:0007669"/>
    <property type="project" value="TreeGrafter"/>
</dbReference>